<dbReference type="SUPFAM" id="SSF56112">
    <property type="entry name" value="Protein kinase-like (PK-like)"/>
    <property type="match status" value="1"/>
</dbReference>
<dbReference type="EMBL" id="KZ819325">
    <property type="protein sequence ID" value="PWN21321.1"/>
    <property type="molecule type" value="Genomic_DNA"/>
</dbReference>
<dbReference type="GO" id="GO:0005524">
    <property type="term" value="F:ATP binding"/>
    <property type="evidence" value="ECO:0007669"/>
    <property type="project" value="UniProtKB-KW"/>
</dbReference>
<keyword evidence="3" id="KW-0547">Nucleotide-binding</keyword>
<evidence type="ECO:0000313" key="8">
    <source>
        <dbReference type="EMBL" id="PWN21321.1"/>
    </source>
</evidence>
<accession>A0A316UA18</accession>
<dbReference type="SMART" id="SM00220">
    <property type="entry name" value="S_TKc"/>
    <property type="match status" value="1"/>
</dbReference>
<feature type="compositionally biased region" description="Low complexity" evidence="6">
    <location>
        <begin position="575"/>
        <end position="593"/>
    </location>
</feature>
<feature type="compositionally biased region" description="Low complexity" evidence="6">
    <location>
        <begin position="294"/>
        <end position="306"/>
    </location>
</feature>
<protein>
    <submittedName>
        <fullName evidence="8">Kinase-like protein</fullName>
    </submittedName>
</protein>
<dbReference type="GO" id="GO:0004674">
    <property type="term" value="F:protein serine/threonine kinase activity"/>
    <property type="evidence" value="ECO:0007669"/>
    <property type="project" value="UniProtKB-KW"/>
</dbReference>
<evidence type="ECO:0000313" key="9">
    <source>
        <dbReference type="Proteomes" id="UP000245942"/>
    </source>
</evidence>
<sequence length="1021" mass="111044">MSLAESMGASPPPSKSVYPSTIASASDRPRLESKFGIEPLRPSTRPKIAAHGRAFSHNTSRAPSEEQQDVPRVASSSSRPASSNARSVAFANPSEARVSKIAPRSSDEGQDVASRPGSSLATRSREASRDYKIADVALASGARVSRKRVALEGNEPLPVSRATEERAASAAEVRQYSKEEEREDAFKGKSSAGSDSGPSSSSPHQHDVTSGNSSKGTHSGSSREDRPFAYTTPALAAGARSMRSSHTATAVRSAGRTLRRLGPGEARPAHARAVRVMVPQGAAESDGEEEEEAPGVAVGVGANAAANSTARHEDGAIKVQPAVLTDRDQLARRSLSPEHEGHPPLQSTSKYMEGLSLRPGRPTSPDMRYERRDVAEVSLPVQQRDVRLQENRDNIERSDNSPVGSYSATARPIVHREIKTISPPPMPLGADEDEEEDDENGQRKANGRDVPPPSRNEAFPYARRSLGFLASRGGLVERDEIKPTSAEEKENEAVPPRAAAAAAAYKKSLQSVLNAKVPIPSTNGGSHMSSMAQRPPAVMERQPLSSHPRATNGSNAPVAQEPQRPVAAMAPQTPAAPLRDPPANAAAPASRAMPPSPLSAPPETYDFARLEPAIEAEKNRLLDLNGWDPWVQAVFEEAQRQRYNGSNFGENLVGKPLPTRKETKFRGCRYMKVSKAGDGGFSSVFQVLGPTMIPGANGLEPVPTELQGWFALKQVTLKGLEQSSRDGLVQEAELLDDLSQLEHSERYLVRYFGHKQNGETLKMLMELGESDFNRHLVAHHPLPRPALSEYYKQMLASVHFVHSAGLLHTDLKPANFLMIQGRIKIIDFGIAEKIPIGTLHIRRDNIVGTPNYMAPETIQQKGAEQEGVVAYKTGKPADVWSLGCILYQMVYGKTPFADFSGPAKLKAITNRNHVIAFPTKRHPDCDGSGPSSVEEVDEMLMDCLKSTLIYSAEKRAKIPTLLDHPFVRDDVTIERRKLRKIVLRIQAYMQQGGLTDDNVEEMADRLMTNLQLESFRPFCES</sequence>
<evidence type="ECO:0000256" key="4">
    <source>
        <dbReference type="ARBA" id="ARBA00022777"/>
    </source>
</evidence>
<evidence type="ECO:0000256" key="1">
    <source>
        <dbReference type="ARBA" id="ARBA00022527"/>
    </source>
</evidence>
<evidence type="ECO:0000256" key="2">
    <source>
        <dbReference type="ARBA" id="ARBA00022679"/>
    </source>
</evidence>
<dbReference type="GO" id="GO:0004712">
    <property type="term" value="F:protein serine/threonine/tyrosine kinase activity"/>
    <property type="evidence" value="ECO:0007669"/>
    <property type="project" value="TreeGrafter"/>
</dbReference>
<dbReference type="RefSeq" id="XP_025348481.1">
    <property type="nucleotide sequence ID" value="XM_025491127.1"/>
</dbReference>
<dbReference type="PROSITE" id="PS50011">
    <property type="entry name" value="PROTEIN_KINASE_DOM"/>
    <property type="match status" value="1"/>
</dbReference>
<feature type="region of interest" description="Disordered" evidence="6">
    <location>
        <begin position="477"/>
        <end position="497"/>
    </location>
</feature>
<evidence type="ECO:0000256" key="3">
    <source>
        <dbReference type="ARBA" id="ARBA00022741"/>
    </source>
</evidence>
<feature type="compositionally biased region" description="Basic and acidic residues" evidence="6">
    <location>
        <begin position="325"/>
        <end position="342"/>
    </location>
</feature>
<evidence type="ECO:0000256" key="5">
    <source>
        <dbReference type="ARBA" id="ARBA00022840"/>
    </source>
</evidence>
<feature type="compositionally biased region" description="Polar residues" evidence="6">
    <location>
        <begin position="208"/>
        <end position="220"/>
    </location>
</feature>
<dbReference type="PROSITE" id="PS00108">
    <property type="entry name" value="PROTEIN_KINASE_ST"/>
    <property type="match status" value="1"/>
</dbReference>
<dbReference type="GO" id="GO:0033316">
    <property type="term" value="P:meiotic spindle assembly checkpoint signaling"/>
    <property type="evidence" value="ECO:0007669"/>
    <property type="project" value="TreeGrafter"/>
</dbReference>
<dbReference type="STRING" id="1684307.A0A316UA18"/>
<dbReference type="GO" id="GO:0005634">
    <property type="term" value="C:nucleus"/>
    <property type="evidence" value="ECO:0007669"/>
    <property type="project" value="TreeGrafter"/>
</dbReference>
<name>A0A316UA18_9BASI</name>
<feature type="compositionally biased region" description="Acidic residues" evidence="6">
    <location>
        <begin position="430"/>
        <end position="439"/>
    </location>
</feature>
<dbReference type="InterPro" id="IPR008271">
    <property type="entry name" value="Ser/Thr_kinase_AS"/>
</dbReference>
<dbReference type="GO" id="GO:0000776">
    <property type="term" value="C:kinetochore"/>
    <property type="evidence" value="ECO:0007669"/>
    <property type="project" value="TreeGrafter"/>
</dbReference>
<dbReference type="OrthoDB" id="20524at2759"/>
<dbReference type="GO" id="GO:0034501">
    <property type="term" value="P:protein localization to kinetochore"/>
    <property type="evidence" value="ECO:0007669"/>
    <property type="project" value="TreeGrafter"/>
</dbReference>
<dbReference type="Gene3D" id="1.10.510.10">
    <property type="entry name" value="Transferase(Phosphotransferase) domain 1"/>
    <property type="match status" value="1"/>
</dbReference>
<dbReference type="AlphaFoldDB" id="A0A316UA18"/>
<dbReference type="Proteomes" id="UP000245942">
    <property type="component" value="Unassembled WGS sequence"/>
</dbReference>
<keyword evidence="2" id="KW-0808">Transferase</keyword>
<keyword evidence="1" id="KW-0723">Serine/threonine-protein kinase</keyword>
<feature type="compositionally biased region" description="Basic and acidic residues" evidence="6">
    <location>
        <begin position="477"/>
        <end position="492"/>
    </location>
</feature>
<reference evidence="8 9" key="1">
    <citation type="journal article" date="2018" name="Mol. Biol. Evol.">
        <title>Broad Genomic Sampling Reveals a Smut Pathogenic Ancestry of the Fungal Clade Ustilaginomycotina.</title>
        <authorList>
            <person name="Kijpornyongpan T."/>
            <person name="Mondo S.J."/>
            <person name="Barry K."/>
            <person name="Sandor L."/>
            <person name="Lee J."/>
            <person name="Lipzen A."/>
            <person name="Pangilinan J."/>
            <person name="LaButti K."/>
            <person name="Hainaut M."/>
            <person name="Henrissat B."/>
            <person name="Grigoriev I.V."/>
            <person name="Spatafora J.W."/>
            <person name="Aime M.C."/>
        </authorList>
    </citation>
    <scope>NUCLEOTIDE SEQUENCE [LARGE SCALE GENOMIC DNA]</scope>
    <source>
        <strain evidence="8 9">MCA 4718</strain>
    </source>
</reference>
<dbReference type="GeneID" id="37012861"/>
<dbReference type="PANTHER" id="PTHR22974">
    <property type="entry name" value="MIXED LINEAGE PROTEIN KINASE"/>
    <property type="match status" value="1"/>
</dbReference>
<feature type="compositionally biased region" description="Basic and acidic residues" evidence="6">
    <location>
        <begin position="123"/>
        <end position="133"/>
    </location>
</feature>
<feature type="region of interest" description="Disordered" evidence="6">
    <location>
        <begin position="1"/>
        <end position="462"/>
    </location>
</feature>
<evidence type="ECO:0000259" key="7">
    <source>
        <dbReference type="PROSITE" id="PS50011"/>
    </source>
</evidence>
<feature type="region of interest" description="Disordered" evidence="6">
    <location>
        <begin position="537"/>
        <end position="600"/>
    </location>
</feature>
<keyword evidence="5" id="KW-0067">ATP-binding</keyword>
<organism evidence="8 9">
    <name type="scientific">Pseudomicrostroma glucosiphilum</name>
    <dbReference type="NCBI Taxonomy" id="1684307"/>
    <lineage>
        <taxon>Eukaryota</taxon>
        <taxon>Fungi</taxon>
        <taxon>Dikarya</taxon>
        <taxon>Basidiomycota</taxon>
        <taxon>Ustilaginomycotina</taxon>
        <taxon>Exobasidiomycetes</taxon>
        <taxon>Microstromatales</taxon>
        <taxon>Microstromatales incertae sedis</taxon>
        <taxon>Pseudomicrostroma</taxon>
    </lineage>
</organism>
<feature type="compositionally biased region" description="Low complexity" evidence="6">
    <location>
        <begin position="70"/>
        <end position="89"/>
    </location>
</feature>
<gene>
    <name evidence="8" type="ORF">BCV69DRAFT_276818</name>
</gene>
<proteinExistence type="predicted"/>
<feature type="domain" description="Protein kinase" evidence="7">
    <location>
        <begin position="670"/>
        <end position="967"/>
    </location>
</feature>
<dbReference type="PANTHER" id="PTHR22974:SF21">
    <property type="entry name" value="DUAL SPECIFICITY PROTEIN KINASE TTK"/>
    <property type="match status" value="1"/>
</dbReference>
<dbReference type="GO" id="GO:0007059">
    <property type="term" value="P:chromosome segregation"/>
    <property type="evidence" value="ECO:0007669"/>
    <property type="project" value="TreeGrafter"/>
</dbReference>
<dbReference type="GO" id="GO:0007094">
    <property type="term" value="P:mitotic spindle assembly checkpoint signaling"/>
    <property type="evidence" value="ECO:0007669"/>
    <property type="project" value="TreeGrafter"/>
</dbReference>
<dbReference type="Gene3D" id="3.30.200.20">
    <property type="entry name" value="Phosphorylase Kinase, domain 1"/>
    <property type="match status" value="1"/>
</dbReference>
<dbReference type="Pfam" id="PF00069">
    <property type="entry name" value="Pkinase"/>
    <property type="match status" value="1"/>
</dbReference>
<evidence type="ECO:0000256" key="6">
    <source>
        <dbReference type="SAM" id="MobiDB-lite"/>
    </source>
</evidence>
<keyword evidence="9" id="KW-1185">Reference proteome</keyword>
<feature type="compositionally biased region" description="Polar residues" evidence="6">
    <location>
        <begin position="543"/>
        <end position="557"/>
    </location>
</feature>
<dbReference type="InterPro" id="IPR000719">
    <property type="entry name" value="Prot_kinase_dom"/>
</dbReference>
<feature type="compositionally biased region" description="Basic and acidic residues" evidence="6">
    <location>
        <begin position="175"/>
        <end position="187"/>
    </location>
</feature>
<feature type="compositionally biased region" description="Basic and acidic residues" evidence="6">
    <location>
        <begin position="384"/>
        <end position="399"/>
    </location>
</feature>
<feature type="compositionally biased region" description="Low complexity" evidence="6">
    <location>
        <begin position="190"/>
        <end position="203"/>
    </location>
</feature>
<keyword evidence="4 8" id="KW-0418">Kinase</keyword>
<dbReference type="InterPro" id="IPR011009">
    <property type="entry name" value="Kinase-like_dom_sf"/>
</dbReference>